<keyword evidence="2" id="KW-1133">Transmembrane helix</keyword>
<accession>A0A812V1B0</accession>
<feature type="transmembrane region" description="Helical" evidence="2">
    <location>
        <begin position="60"/>
        <end position="81"/>
    </location>
</feature>
<dbReference type="OrthoDB" id="443001at2759"/>
<keyword evidence="2" id="KW-0472">Membrane</keyword>
<feature type="transmembrane region" description="Helical" evidence="2">
    <location>
        <begin position="88"/>
        <end position="109"/>
    </location>
</feature>
<evidence type="ECO:0000256" key="2">
    <source>
        <dbReference type="SAM" id="Phobius"/>
    </source>
</evidence>
<feature type="compositionally biased region" description="Polar residues" evidence="1">
    <location>
        <begin position="284"/>
        <end position="295"/>
    </location>
</feature>
<organism evidence="3 4">
    <name type="scientific">Symbiodinium pilosum</name>
    <name type="common">Dinoflagellate</name>
    <dbReference type="NCBI Taxonomy" id="2952"/>
    <lineage>
        <taxon>Eukaryota</taxon>
        <taxon>Sar</taxon>
        <taxon>Alveolata</taxon>
        <taxon>Dinophyceae</taxon>
        <taxon>Suessiales</taxon>
        <taxon>Symbiodiniaceae</taxon>
        <taxon>Symbiodinium</taxon>
    </lineage>
</organism>
<name>A0A812V1B0_SYMPI</name>
<feature type="region of interest" description="Disordered" evidence="1">
    <location>
        <begin position="276"/>
        <end position="295"/>
    </location>
</feature>
<gene>
    <name evidence="3" type="ORF">SPIL2461_LOCUS16002</name>
</gene>
<evidence type="ECO:0000313" key="3">
    <source>
        <dbReference type="EMBL" id="CAE7603675.1"/>
    </source>
</evidence>
<comment type="caution">
    <text evidence="3">The sequence shown here is derived from an EMBL/GenBank/DDBJ whole genome shotgun (WGS) entry which is preliminary data.</text>
</comment>
<sequence>ICLRWVTCHGREISPRKIQAITLLINVVGLINRRDLPQAFVPANYMGRVFIGSFSPDLTFSVWVNILLLPAFAAVGCWRLPVATMSECLGVLLNEVIVVVFMSCVFGQINSTTYQQEVATMELESKASELQMHMTETENVLSAARKLLSVTCDCCERLSHKWDIIEPTQRVLELLRYPGARKAGEKPPTLSLRQCIAPTDQDRFSGFVSSSGDSNAPSALHLRMKDFSGKAFDAKLFHVNVPSLLTRHPQHLVGIIATSRQTDSIPSIPEGEVFEATDEDLSETRSTSGDSEPSLSSRLRSVWAADAASLAWQAVTAKFQDWLDTIDCVGLKLDLCTGAEGYVVREAKIHFKELEVGQGPCTALYSLVKPKYQIIIEDWLQEHMNAWYRGIQCDEHCLGIKLTLPMLGSVLVGDMSVDSITERAEKDELHLEMAVELRNFLSTPSRHPDACG</sequence>
<feature type="non-terminal residue" evidence="3">
    <location>
        <position position="452"/>
    </location>
</feature>
<evidence type="ECO:0000256" key="1">
    <source>
        <dbReference type="SAM" id="MobiDB-lite"/>
    </source>
</evidence>
<proteinExistence type="predicted"/>
<dbReference type="AlphaFoldDB" id="A0A812V1B0"/>
<dbReference type="Proteomes" id="UP000649617">
    <property type="component" value="Unassembled WGS sequence"/>
</dbReference>
<dbReference type="EMBL" id="CAJNIZ010040469">
    <property type="protein sequence ID" value="CAE7603675.1"/>
    <property type="molecule type" value="Genomic_DNA"/>
</dbReference>
<evidence type="ECO:0000313" key="4">
    <source>
        <dbReference type="Proteomes" id="UP000649617"/>
    </source>
</evidence>
<protein>
    <submittedName>
        <fullName evidence="3">Uncharacterized protein</fullName>
    </submittedName>
</protein>
<keyword evidence="4" id="KW-1185">Reference proteome</keyword>
<keyword evidence="2" id="KW-0812">Transmembrane</keyword>
<reference evidence="3" key="1">
    <citation type="submission" date="2021-02" db="EMBL/GenBank/DDBJ databases">
        <authorList>
            <person name="Dougan E. K."/>
            <person name="Rhodes N."/>
            <person name="Thang M."/>
            <person name="Chan C."/>
        </authorList>
    </citation>
    <scope>NUCLEOTIDE SEQUENCE</scope>
</reference>